<organism evidence="2 3">
    <name type="scientific">Nicotiana attenuata</name>
    <name type="common">Coyote tobacco</name>
    <dbReference type="NCBI Taxonomy" id="49451"/>
    <lineage>
        <taxon>Eukaryota</taxon>
        <taxon>Viridiplantae</taxon>
        <taxon>Streptophyta</taxon>
        <taxon>Embryophyta</taxon>
        <taxon>Tracheophyta</taxon>
        <taxon>Spermatophyta</taxon>
        <taxon>Magnoliopsida</taxon>
        <taxon>eudicotyledons</taxon>
        <taxon>Gunneridae</taxon>
        <taxon>Pentapetalae</taxon>
        <taxon>asterids</taxon>
        <taxon>lamiids</taxon>
        <taxon>Solanales</taxon>
        <taxon>Solanaceae</taxon>
        <taxon>Nicotianoideae</taxon>
        <taxon>Nicotianeae</taxon>
        <taxon>Nicotiana</taxon>
    </lineage>
</organism>
<comment type="caution">
    <text evidence="2">The sequence shown here is derived from an EMBL/GenBank/DDBJ whole genome shotgun (WGS) entry which is preliminary data.</text>
</comment>
<dbReference type="Gramene" id="OIT29318">
    <property type="protein sequence ID" value="OIT29318"/>
    <property type="gene ID" value="A4A49_57114"/>
</dbReference>
<feature type="non-terminal residue" evidence="2">
    <location>
        <position position="209"/>
    </location>
</feature>
<evidence type="ECO:0000313" key="2">
    <source>
        <dbReference type="EMBL" id="OIT29318.1"/>
    </source>
</evidence>
<evidence type="ECO:0000313" key="3">
    <source>
        <dbReference type="Proteomes" id="UP000187609"/>
    </source>
</evidence>
<protein>
    <recommendedName>
        <fullName evidence="1">Retrovirus-related Pol polyprotein from transposon TNT 1-94-like beta-barrel domain-containing protein</fullName>
    </recommendedName>
</protein>
<accession>A0A314KJD5</accession>
<gene>
    <name evidence="2" type="ORF">A4A49_57114</name>
</gene>
<dbReference type="InterPro" id="IPR054722">
    <property type="entry name" value="PolX-like_BBD"/>
</dbReference>
<feature type="domain" description="Retrovirus-related Pol polyprotein from transposon TNT 1-94-like beta-barrel" evidence="1">
    <location>
        <begin position="129"/>
        <end position="202"/>
    </location>
</feature>
<dbReference type="AlphaFoldDB" id="A0A314KJD5"/>
<evidence type="ECO:0000259" key="1">
    <source>
        <dbReference type="Pfam" id="PF22936"/>
    </source>
</evidence>
<reference evidence="2" key="1">
    <citation type="submission" date="2016-11" db="EMBL/GenBank/DDBJ databases">
        <title>The genome of Nicotiana attenuata.</title>
        <authorList>
            <person name="Xu S."/>
            <person name="Brockmoeller T."/>
            <person name="Gaquerel E."/>
            <person name="Navarro A."/>
            <person name="Kuhl H."/>
            <person name="Gase K."/>
            <person name="Ling Z."/>
            <person name="Zhou W."/>
            <person name="Kreitzer C."/>
            <person name="Stanke M."/>
            <person name="Tang H."/>
            <person name="Lyons E."/>
            <person name="Pandey P."/>
            <person name="Pandey S.P."/>
            <person name="Timmermann B."/>
            <person name="Baldwin I.T."/>
        </authorList>
    </citation>
    <scope>NUCLEOTIDE SEQUENCE [LARGE SCALE GENOMIC DNA]</scope>
    <source>
        <strain evidence="2">UT</strain>
    </source>
</reference>
<dbReference type="Proteomes" id="UP000187609">
    <property type="component" value="Unassembled WGS sequence"/>
</dbReference>
<dbReference type="EMBL" id="MJEQ01001813">
    <property type="protein sequence ID" value="OIT29318.1"/>
    <property type="molecule type" value="Genomic_DNA"/>
</dbReference>
<proteinExistence type="predicted"/>
<feature type="non-terminal residue" evidence="2">
    <location>
        <position position="1"/>
    </location>
</feature>
<sequence length="209" mass="23160">LFCDYCKKPEHARETCYRIHGFPQDFKFTKGRNTGSAANVHGGCEESFGGSVEGPENKNPNQCVASLTKEQYGQLLNMLETFQAGNTRENPNNIACGVSNFAGIIACSTYKEITETTMCKCSKSIADLWILDSEASNHMTYRKSFLTNIKTLPYPFLATLPNGYGVKVTEIGDAFLGPSLTLFRVLYVPSFKFNLISLHSLTVHLNCMV</sequence>
<dbReference type="PANTHER" id="PTHR34222:SF89">
    <property type="match status" value="1"/>
</dbReference>
<name>A0A314KJD5_NICAT</name>
<dbReference type="Pfam" id="PF22936">
    <property type="entry name" value="Pol_BBD"/>
    <property type="match status" value="1"/>
</dbReference>
<dbReference type="PANTHER" id="PTHR34222">
    <property type="entry name" value="GAG_PRE-INTEGRS DOMAIN-CONTAINING PROTEIN"/>
    <property type="match status" value="1"/>
</dbReference>
<keyword evidence="3" id="KW-1185">Reference proteome</keyword>